<accession>A0A382P5H0</accession>
<protein>
    <recommendedName>
        <fullName evidence="1">N-acetyltransferase domain-containing protein</fullName>
    </recommendedName>
</protein>
<dbReference type="Pfam" id="PF00583">
    <property type="entry name" value="Acetyltransf_1"/>
    <property type="match status" value="1"/>
</dbReference>
<dbReference type="AlphaFoldDB" id="A0A382P5H0"/>
<proteinExistence type="predicted"/>
<feature type="domain" description="N-acetyltransferase" evidence="1">
    <location>
        <begin position="1"/>
        <end position="48"/>
    </location>
</feature>
<name>A0A382P5H0_9ZZZZ</name>
<dbReference type="SUPFAM" id="SSF55729">
    <property type="entry name" value="Acyl-CoA N-acyltransferases (Nat)"/>
    <property type="match status" value="1"/>
</dbReference>
<dbReference type="EMBL" id="UINC01104144">
    <property type="protein sequence ID" value="SVC67081.1"/>
    <property type="molecule type" value="Genomic_DNA"/>
</dbReference>
<dbReference type="Gene3D" id="3.40.630.30">
    <property type="match status" value="1"/>
</dbReference>
<dbReference type="InterPro" id="IPR016181">
    <property type="entry name" value="Acyl_CoA_acyltransferase"/>
</dbReference>
<evidence type="ECO:0000313" key="2">
    <source>
        <dbReference type="EMBL" id="SVC67081.1"/>
    </source>
</evidence>
<evidence type="ECO:0000259" key="1">
    <source>
        <dbReference type="Pfam" id="PF00583"/>
    </source>
</evidence>
<organism evidence="2">
    <name type="scientific">marine metagenome</name>
    <dbReference type="NCBI Taxonomy" id="408172"/>
    <lineage>
        <taxon>unclassified sequences</taxon>
        <taxon>metagenomes</taxon>
        <taxon>ecological metagenomes</taxon>
    </lineage>
</organism>
<sequence>HKTYREEGVHNFLHKHVVARAKKMGVVGLRLYVESKNKSAQKVYKRLGVKNSHYLFYEEDWSK</sequence>
<dbReference type="InterPro" id="IPR000182">
    <property type="entry name" value="GNAT_dom"/>
</dbReference>
<gene>
    <name evidence="2" type="ORF">METZ01_LOCUS319935</name>
</gene>
<feature type="non-terminal residue" evidence="2">
    <location>
        <position position="1"/>
    </location>
</feature>
<reference evidence="2" key="1">
    <citation type="submission" date="2018-05" db="EMBL/GenBank/DDBJ databases">
        <authorList>
            <person name="Lanie J.A."/>
            <person name="Ng W.-L."/>
            <person name="Kazmierczak K.M."/>
            <person name="Andrzejewski T.M."/>
            <person name="Davidsen T.M."/>
            <person name="Wayne K.J."/>
            <person name="Tettelin H."/>
            <person name="Glass J.I."/>
            <person name="Rusch D."/>
            <person name="Podicherti R."/>
            <person name="Tsui H.-C.T."/>
            <person name="Winkler M.E."/>
        </authorList>
    </citation>
    <scope>NUCLEOTIDE SEQUENCE</scope>
</reference>
<dbReference type="GO" id="GO:0016747">
    <property type="term" value="F:acyltransferase activity, transferring groups other than amino-acyl groups"/>
    <property type="evidence" value="ECO:0007669"/>
    <property type="project" value="InterPro"/>
</dbReference>